<evidence type="ECO:0000313" key="3">
    <source>
        <dbReference type="Proteomes" id="UP000789570"/>
    </source>
</evidence>
<feature type="transmembrane region" description="Helical" evidence="1">
    <location>
        <begin position="7"/>
        <end position="26"/>
    </location>
</feature>
<evidence type="ECO:0000256" key="1">
    <source>
        <dbReference type="SAM" id="Phobius"/>
    </source>
</evidence>
<keyword evidence="1" id="KW-1133">Transmembrane helix</keyword>
<protein>
    <submittedName>
        <fullName evidence="2">9051_t:CDS:1</fullName>
    </submittedName>
</protein>
<keyword evidence="3" id="KW-1185">Reference proteome</keyword>
<accession>A0A9N9GGL7</accession>
<dbReference type="OrthoDB" id="2344461at2759"/>
<dbReference type="Proteomes" id="UP000789570">
    <property type="component" value="Unassembled WGS sequence"/>
</dbReference>
<keyword evidence="1" id="KW-0812">Transmembrane</keyword>
<reference evidence="2" key="1">
    <citation type="submission" date="2021-06" db="EMBL/GenBank/DDBJ databases">
        <authorList>
            <person name="Kallberg Y."/>
            <person name="Tangrot J."/>
            <person name="Rosling A."/>
        </authorList>
    </citation>
    <scope>NUCLEOTIDE SEQUENCE</scope>
    <source>
        <strain evidence="2">UK204</strain>
    </source>
</reference>
<proteinExistence type="predicted"/>
<dbReference type="AlphaFoldDB" id="A0A9N9GGL7"/>
<name>A0A9N9GGL7_9GLOM</name>
<gene>
    <name evidence="2" type="ORF">FCALED_LOCUS8569</name>
</gene>
<organism evidence="2 3">
    <name type="scientific">Funneliformis caledonium</name>
    <dbReference type="NCBI Taxonomy" id="1117310"/>
    <lineage>
        <taxon>Eukaryota</taxon>
        <taxon>Fungi</taxon>
        <taxon>Fungi incertae sedis</taxon>
        <taxon>Mucoromycota</taxon>
        <taxon>Glomeromycotina</taxon>
        <taxon>Glomeromycetes</taxon>
        <taxon>Glomerales</taxon>
        <taxon>Glomeraceae</taxon>
        <taxon>Funneliformis</taxon>
    </lineage>
</organism>
<dbReference type="EMBL" id="CAJVPQ010002533">
    <property type="protein sequence ID" value="CAG8600546.1"/>
    <property type="molecule type" value="Genomic_DNA"/>
</dbReference>
<evidence type="ECO:0000313" key="2">
    <source>
        <dbReference type="EMBL" id="CAG8600546.1"/>
    </source>
</evidence>
<feature type="non-terminal residue" evidence="2">
    <location>
        <position position="244"/>
    </location>
</feature>
<sequence>MVISDRACDYCFAYCVILLISFQLWYGTPHVSFSEDLEEMSKSYLYVGSSSIPAGYRILYNYTFSSYLAYDVAVIDSSKVRTRTIFGNASRMSIPIINKLPSGGILSYVLSKSQMENLANNSQIDQIYVEPLMHCLEPVRSCSRTNKLVQDDIQCLTIANPNNFEVNVEFTVKFYVTNVNEDELDENLQQLDSNDDGFTNDKNTKLLTDTEKNIGQDQQESKINTKSKLLVDTVKSVFLVVLSS</sequence>
<keyword evidence="1" id="KW-0472">Membrane</keyword>
<comment type="caution">
    <text evidence="2">The sequence shown here is derived from an EMBL/GenBank/DDBJ whole genome shotgun (WGS) entry which is preliminary data.</text>
</comment>